<sequence length="451" mass="49440">MMKLPSTPRRNRYLAAVTAVAVTAIGIPAVQLVGSSASAVSRVSPDRDQPQFLKRTRTTLVGNLPRIPWEGGSAYWAKFANARAGGWNSASFFPIGCWFCNVSSDQEIAFDKSKGINTYIGMWEGTDFSLFPSNRVYWLGTGLKGQSNTSPYNPGVFLDDEADGTFTPASAGQQHLAALRKTVGSNRFSYANYTSQVIGSDMALSDQLKFVNDYTDAVSVDMYWYSIPFCDWTPYRGNLYAVPIPQKTCRTAHSYGLTNEALRKRDAADGKLQPTWTWIENFNGMSGAPAAPYITPAQLKAAAMSTIIHEARGLFWFNQSFTGACQSANVIREAQYSPTSTCGKKYRANIDAMGVVNNQVKALAPVLNTQSYRWSFGTGIDSMLKLKDGYAYIFAMTDGTAGQRTFTLPPGISGKAVQVLNENRSLPVANAKFTDAFAAETTYHIYRTSLK</sequence>
<evidence type="ECO:0000313" key="1">
    <source>
        <dbReference type="EMBL" id="MFC6713953.1"/>
    </source>
</evidence>
<proteinExistence type="predicted"/>
<dbReference type="Proteomes" id="UP001596356">
    <property type="component" value="Unassembled WGS sequence"/>
</dbReference>
<organism evidence="1 2">
    <name type="scientific">Branchiibius cervicis</name>
    <dbReference type="NCBI Taxonomy" id="908252"/>
    <lineage>
        <taxon>Bacteria</taxon>
        <taxon>Bacillati</taxon>
        <taxon>Actinomycetota</taxon>
        <taxon>Actinomycetes</taxon>
        <taxon>Micrococcales</taxon>
        <taxon>Dermacoccaceae</taxon>
        <taxon>Branchiibius</taxon>
    </lineage>
</organism>
<keyword evidence="2" id="KW-1185">Reference proteome</keyword>
<dbReference type="EMBL" id="JBHSWJ010000002">
    <property type="protein sequence ID" value="MFC6713953.1"/>
    <property type="molecule type" value="Genomic_DNA"/>
</dbReference>
<gene>
    <name evidence="1" type="ORF">ACFQBT_09010</name>
</gene>
<reference evidence="2" key="1">
    <citation type="journal article" date="2019" name="Int. J. Syst. Evol. Microbiol.">
        <title>The Global Catalogue of Microorganisms (GCM) 10K type strain sequencing project: providing services to taxonomists for standard genome sequencing and annotation.</title>
        <authorList>
            <consortium name="The Broad Institute Genomics Platform"/>
            <consortium name="The Broad Institute Genome Sequencing Center for Infectious Disease"/>
            <person name="Wu L."/>
            <person name="Ma J."/>
        </authorList>
    </citation>
    <scope>NUCLEOTIDE SEQUENCE [LARGE SCALE GENOMIC DNA]</scope>
    <source>
        <strain evidence="2">NBRC 106593</strain>
    </source>
</reference>
<comment type="caution">
    <text evidence="1">The sequence shown here is derived from an EMBL/GenBank/DDBJ whole genome shotgun (WGS) entry which is preliminary data.</text>
</comment>
<protein>
    <submittedName>
        <fullName evidence="1">Uncharacterized protein</fullName>
    </submittedName>
</protein>
<name>A0ABW2ASU9_9MICO</name>
<evidence type="ECO:0000313" key="2">
    <source>
        <dbReference type="Proteomes" id="UP001596356"/>
    </source>
</evidence>
<accession>A0ABW2ASU9</accession>